<comment type="function">
    <text evidence="1">Involved in the transposition of the insertion sequence.</text>
</comment>
<dbReference type="PROSITE" id="PS50994">
    <property type="entry name" value="INTEGRASE"/>
    <property type="match status" value="1"/>
</dbReference>
<dbReference type="SUPFAM" id="SSF53098">
    <property type="entry name" value="Ribonuclease H-like"/>
    <property type="match status" value="1"/>
</dbReference>
<reference evidence="5 6" key="1">
    <citation type="submission" date="2023-03" db="EMBL/GenBank/DDBJ databases">
        <authorList>
            <person name="Mo P."/>
        </authorList>
    </citation>
    <scope>NUCLEOTIDE SEQUENCE [LARGE SCALE GENOMIC DNA]</scope>
    <source>
        <strain evidence="5 6">HUAS 5</strain>
    </source>
</reference>
<name>A0ABY8K971_9ACTN</name>
<feature type="region of interest" description="Disordered" evidence="2">
    <location>
        <begin position="159"/>
        <end position="262"/>
    </location>
</feature>
<dbReference type="InterPro" id="IPR001584">
    <property type="entry name" value="Integrase_cat-core"/>
</dbReference>
<dbReference type="InterPro" id="IPR025948">
    <property type="entry name" value="HTH-like_dom"/>
</dbReference>
<dbReference type="RefSeq" id="WP_279331627.1">
    <property type="nucleotide sequence ID" value="NZ_CP121682.1"/>
</dbReference>
<dbReference type="PANTHER" id="PTHR46889:SF4">
    <property type="entry name" value="TRANSPOSASE INSO FOR INSERTION SEQUENCE ELEMENT IS911B-RELATED"/>
    <property type="match status" value="1"/>
</dbReference>
<evidence type="ECO:0000313" key="6">
    <source>
        <dbReference type="Proteomes" id="UP001216440"/>
    </source>
</evidence>
<protein>
    <submittedName>
        <fullName evidence="5">IS3 family transposase</fullName>
    </submittedName>
</protein>
<evidence type="ECO:0000256" key="2">
    <source>
        <dbReference type="SAM" id="MobiDB-lite"/>
    </source>
</evidence>
<sequence>MRDTELKKLIRQVHTDNHRVHGARKIWREPTRRGHQAARRTAERLLREPGSAGAVRGKRVLTTMPDQQAERAPGRVDRDFAAGAPNRCRAGDLTHAATWPAVVHLAFALDTFSRRIAGRLAATPKEPRLVLDTLKTALWQRDRDEYPYVRGELTHHSDADSQYTGVRPAGHPDAAGIAAPTGSAGDAYDNAPRKSTIGPCKTERLKPQRPWKTLSPSSRPPPVWTDWHNHRGLHGETAPVPPVEDEADHSRESKKPQVTTTM</sequence>
<dbReference type="Pfam" id="PF13276">
    <property type="entry name" value="HTH_21"/>
    <property type="match status" value="1"/>
</dbReference>
<evidence type="ECO:0000256" key="1">
    <source>
        <dbReference type="ARBA" id="ARBA00002286"/>
    </source>
</evidence>
<gene>
    <name evidence="4" type="ORF">PYS65_00255</name>
    <name evidence="5" type="ORF">PYS65_33870</name>
</gene>
<dbReference type="InterPro" id="IPR012337">
    <property type="entry name" value="RNaseH-like_sf"/>
</dbReference>
<evidence type="ECO:0000259" key="3">
    <source>
        <dbReference type="PROSITE" id="PS50994"/>
    </source>
</evidence>
<keyword evidence="6" id="KW-1185">Reference proteome</keyword>
<dbReference type="Proteomes" id="UP001216440">
    <property type="component" value="Chromosome"/>
</dbReference>
<evidence type="ECO:0000313" key="4">
    <source>
        <dbReference type="EMBL" id="WGD38733.1"/>
    </source>
</evidence>
<dbReference type="EMBL" id="CP121682">
    <property type="protein sequence ID" value="WGD38733.1"/>
    <property type="molecule type" value="Genomic_DNA"/>
</dbReference>
<feature type="domain" description="Integrase catalytic" evidence="3">
    <location>
        <begin position="81"/>
        <end position="249"/>
    </location>
</feature>
<dbReference type="InterPro" id="IPR050900">
    <property type="entry name" value="Transposase_IS3/IS150/IS904"/>
</dbReference>
<evidence type="ECO:0000313" key="5">
    <source>
        <dbReference type="EMBL" id="WGD44716.1"/>
    </source>
</evidence>
<dbReference type="PANTHER" id="PTHR46889">
    <property type="entry name" value="TRANSPOSASE INSF FOR INSERTION SEQUENCE IS3B-RELATED"/>
    <property type="match status" value="1"/>
</dbReference>
<proteinExistence type="predicted"/>
<organism evidence="5 6">
    <name type="scientific">Streptomyces cathayae</name>
    <dbReference type="NCBI Taxonomy" id="3031124"/>
    <lineage>
        <taxon>Bacteria</taxon>
        <taxon>Bacillati</taxon>
        <taxon>Actinomycetota</taxon>
        <taxon>Actinomycetes</taxon>
        <taxon>Kitasatosporales</taxon>
        <taxon>Streptomycetaceae</taxon>
        <taxon>Streptomyces</taxon>
    </lineage>
</organism>
<dbReference type="EMBL" id="CP121682">
    <property type="protein sequence ID" value="WGD44716.1"/>
    <property type="molecule type" value="Genomic_DNA"/>
</dbReference>
<accession>A0ABY8K971</accession>